<proteinExistence type="inferred from homology"/>
<dbReference type="Pfam" id="PF08281">
    <property type="entry name" value="Sigma70_r4_2"/>
    <property type="match status" value="1"/>
</dbReference>
<dbReference type="GO" id="GO:0006352">
    <property type="term" value="P:DNA-templated transcription initiation"/>
    <property type="evidence" value="ECO:0007669"/>
    <property type="project" value="InterPro"/>
</dbReference>
<protein>
    <submittedName>
        <fullName evidence="8">RNA polymerase, sigma subunit, ECF family</fullName>
    </submittedName>
</protein>
<dbReference type="Gene3D" id="1.10.1740.10">
    <property type="match status" value="1"/>
</dbReference>
<dbReference type="STRING" id="1194090.SAMN05443144_108136"/>
<keyword evidence="3" id="KW-0731">Sigma factor</keyword>
<evidence type="ECO:0000313" key="9">
    <source>
        <dbReference type="Proteomes" id="UP000184041"/>
    </source>
</evidence>
<keyword evidence="4" id="KW-0238">DNA-binding</keyword>
<keyword evidence="2" id="KW-0805">Transcription regulation</keyword>
<dbReference type="Pfam" id="PF04542">
    <property type="entry name" value="Sigma70_r2"/>
    <property type="match status" value="1"/>
</dbReference>
<dbReference type="GO" id="GO:0016987">
    <property type="term" value="F:sigma factor activity"/>
    <property type="evidence" value="ECO:0007669"/>
    <property type="project" value="UniProtKB-KW"/>
</dbReference>
<dbReference type="Proteomes" id="UP000184041">
    <property type="component" value="Unassembled WGS sequence"/>
</dbReference>
<dbReference type="NCBIfam" id="TIGR02937">
    <property type="entry name" value="sigma70-ECF"/>
    <property type="match status" value="1"/>
</dbReference>
<dbReference type="InterPro" id="IPR014284">
    <property type="entry name" value="RNA_pol_sigma-70_dom"/>
</dbReference>
<dbReference type="InterPro" id="IPR013325">
    <property type="entry name" value="RNA_pol_sigma_r2"/>
</dbReference>
<evidence type="ECO:0000256" key="4">
    <source>
        <dbReference type="ARBA" id="ARBA00023125"/>
    </source>
</evidence>
<evidence type="ECO:0000256" key="2">
    <source>
        <dbReference type="ARBA" id="ARBA00023015"/>
    </source>
</evidence>
<gene>
    <name evidence="8" type="ORF">SAMN05443144_108136</name>
</gene>
<dbReference type="RefSeq" id="WP_073062768.1">
    <property type="nucleotide sequence ID" value="NZ_FQUS01000008.1"/>
</dbReference>
<keyword evidence="9" id="KW-1185">Reference proteome</keyword>
<comment type="similarity">
    <text evidence="1">Belongs to the sigma-70 factor family. ECF subfamily.</text>
</comment>
<dbReference type="GO" id="GO:0003677">
    <property type="term" value="F:DNA binding"/>
    <property type="evidence" value="ECO:0007669"/>
    <property type="project" value="UniProtKB-KW"/>
</dbReference>
<reference evidence="8 9" key="1">
    <citation type="submission" date="2016-11" db="EMBL/GenBank/DDBJ databases">
        <authorList>
            <person name="Jaros S."/>
            <person name="Januszkiewicz K."/>
            <person name="Wedrychowicz H."/>
        </authorList>
    </citation>
    <scope>NUCLEOTIDE SEQUENCE [LARGE SCALE GENOMIC DNA]</scope>
    <source>
        <strain evidence="8 9">DSM 21986</strain>
    </source>
</reference>
<feature type="domain" description="RNA polymerase sigma-70 region 2" evidence="6">
    <location>
        <begin position="37"/>
        <end position="105"/>
    </location>
</feature>
<dbReference type="Gene3D" id="1.10.10.10">
    <property type="entry name" value="Winged helix-like DNA-binding domain superfamily/Winged helix DNA-binding domain"/>
    <property type="match status" value="1"/>
</dbReference>
<evidence type="ECO:0000313" key="8">
    <source>
        <dbReference type="EMBL" id="SHF42258.1"/>
    </source>
</evidence>
<dbReference type="OrthoDB" id="9790423at2"/>
<feature type="domain" description="RNA polymerase sigma factor 70 region 4 type 2" evidence="7">
    <location>
        <begin position="146"/>
        <end position="184"/>
    </location>
</feature>
<dbReference type="SUPFAM" id="SSF88946">
    <property type="entry name" value="Sigma2 domain of RNA polymerase sigma factors"/>
    <property type="match status" value="1"/>
</dbReference>
<sequence>MKLEQSKHISKKYKQLDDKDLVRFYRQNGDEQAFSELMNRHQTKIYSYIYSMVGGAGKADDIFQETFTKVITKMDDTYNEQGKWIAWVMRIAHNATIDYLRKQKRFVDVSSNYDEESNTDFYDRLPDEDLVSAQEQLEKEEAKSSLMTHIAELPEEQRQVVMLRHYYEMPFKEIAELTNVSINTALGRMRYALINLRKLFDKEKEQEEQNYAQRG</sequence>
<keyword evidence="5" id="KW-0804">Transcription</keyword>
<evidence type="ECO:0000256" key="1">
    <source>
        <dbReference type="ARBA" id="ARBA00010641"/>
    </source>
</evidence>
<evidence type="ECO:0000259" key="6">
    <source>
        <dbReference type="Pfam" id="PF04542"/>
    </source>
</evidence>
<dbReference type="AlphaFoldDB" id="A0A1M5BIJ4"/>
<dbReference type="InterPro" id="IPR007627">
    <property type="entry name" value="RNA_pol_sigma70_r2"/>
</dbReference>
<name>A0A1M5BIJ4_9BACT</name>
<dbReference type="InterPro" id="IPR036388">
    <property type="entry name" value="WH-like_DNA-bd_sf"/>
</dbReference>
<dbReference type="InterPro" id="IPR013249">
    <property type="entry name" value="RNA_pol_sigma70_r4_t2"/>
</dbReference>
<dbReference type="EMBL" id="FQUS01000008">
    <property type="protein sequence ID" value="SHF42258.1"/>
    <property type="molecule type" value="Genomic_DNA"/>
</dbReference>
<evidence type="ECO:0000256" key="5">
    <source>
        <dbReference type="ARBA" id="ARBA00023163"/>
    </source>
</evidence>
<dbReference type="InterPro" id="IPR013324">
    <property type="entry name" value="RNA_pol_sigma_r3/r4-like"/>
</dbReference>
<accession>A0A1M5BIJ4</accession>
<dbReference type="InterPro" id="IPR039425">
    <property type="entry name" value="RNA_pol_sigma-70-like"/>
</dbReference>
<dbReference type="CDD" id="cd06171">
    <property type="entry name" value="Sigma70_r4"/>
    <property type="match status" value="1"/>
</dbReference>
<organism evidence="8 9">
    <name type="scientific">Fodinibius roseus</name>
    <dbReference type="NCBI Taxonomy" id="1194090"/>
    <lineage>
        <taxon>Bacteria</taxon>
        <taxon>Pseudomonadati</taxon>
        <taxon>Balneolota</taxon>
        <taxon>Balneolia</taxon>
        <taxon>Balneolales</taxon>
        <taxon>Balneolaceae</taxon>
        <taxon>Fodinibius</taxon>
    </lineage>
</organism>
<dbReference type="PANTHER" id="PTHR43133:SF8">
    <property type="entry name" value="RNA POLYMERASE SIGMA FACTOR HI_1459-RELATED"/>
    <property type="match status" value="1"/>
</dbReference>
<dbReference type="PANTHER" id="PTHR43133">
    <property type="entry name" value="RNA POLYMERASE ECF-TYPE SIGMA FACTO"/>
    <property type="match status" value="1"/>
</dbReference>
<evidence type="ECO:0000259" key="7">
    <source>
        <dbReference type="Pfam" id="PF08281"/>
    </source>
</evidence>
<evidence type="ECO:0000256" key="3">
    <source>
        <dbReference type="ARBA" id="ARBA00023082"/>
    </source>
</evidence>
<dbReference type="SUPFAM" id="SSF88659">
    <property type="entry name" value="Sigma3 and sigma4 domains of RNA polymerase sigma factors"/>
    <property type="match status" value="1"/>
</dbReference>